<dbReference type="RefSeq" id="WP_327619288.1">
    <property type="nucleotide sequence ID" value="NZ_JAYWTM010000022.1"/>
</dbReference>
<reference evidence="2 3" key="1">
    <citation type="journal article" date="2017" name="Int. J. Syst. Evol. Microbiol.">
        <title>Brenneria populi subsp. brevivirga subsp. nov. isolated from symptomatic bark of Populus x euramericana canker, and description of Brenneria populi subsp. populi subsp. nov.</title>
        <authorList>
            <person name="Zheng M.H."/>
            <person name="Piao C.G."/>
            <person name="Xue H."/>
            <person name="Guo M.W."/>
            <person name="Li Y."/>
        </authorList>
    </citation>
    <scope>NUCLEOTIDE SEQUENCE [LARGE SCALE GENOMIC DNA]</scope>
    <source>
        <strain evidence="2 3">D9-5</strain>
    </source>
</reference>
<evidence type="ECO:0000313" key="3">
    <source>
        <dbReference type="Proteomes" id="UP001309705"/>
    </source>
</evidence>
<name>A0ABU6JUM8_9GAMM</name>
<dbReference type="Pfam" id="PF00881">
    <property type="entry name" value="Nitroreductase"/>
    <property type="match status" value="1"/>
</dbReference>
<keyword evidence="3" id="KW-1185">Reference proteome</keyword>
<dbReference type="InterPro" id="IPR029479">
    <property type="entry name" value="Nitroreductase"/>
</dbReference>
<organism evidence="2 3">
    <name type="scientific">Brenneria populi</name>
    <dbReference type="NCBI Taxonomy" id="1505588"/>
    <lineage>
        <taxon>Bacteria</taxon>
        <taxon>Pseudomonadati</taxon>
        <taxon>Pseudomonadota</taxon>
        <taxon>Gammaproteobacteria</taxon>
        <taxon>Enterobacterales</taxon>
        <taxon>Pectobacteriaceae</taxon>
        <taxon>Brenneria</taxon>
    </lineage>
</organism>
<dbReference type="Proteomes" id="UP001309705">
    <property type="component" value="Unassembled WGS sequence"/>
</dbReference>
<accession>A0ABU6JUM8</accession>
<sequence length="66" mass="7117">MTLMLAAQGMELGSCAMGGFDAERVAQEFELSVTELPVVIVAVGHPEISNWPQKPRKPLPEILAIV</sequence>
<dbReference type="SUPFAM" id="SSF55469">
    <property type="entry name" value="FMN-dependent nitroreductase-like"/>
    <property type="match status" value="1"/>
</dbReference>
<protein>
    <submittedName>
        <fullName evidence="2">Nitroreductase family protein</fullName>
    </submittedName>
</protein>
<dbReference type="EMBL" id="JAYWTM010000022">
    <property type="protein sequence ID" value="MEC5344484.1"/>
    <property type="molecule type" value="Genomic_DNA"/>
</dbReference>
<dbReference type="InterPro" id="IPR000415">
    <property type="entry name" value="Nitroreductase-like"/>
</dbReference>
<evidence type="ECO:0000259" key="1">
    <source>
        <dbReference type="Pfam" id="PF00881"/>
    </source>
</evidence>
<comment type="caution">
    <text evidence="2">The sequence shown here is derived from an EMBL/GenBank/DDBJ whole genome shotgun (WGS) entry which is preliminary data.</text>
</comment>
<proteinExistence type="predicted"/>
<dbReference type="Gene3D" id="3.40.109.10">
    <property type="entry name" value="NADH Oxidase"/>
    <property type="match status" value="1"/>
</dbReference>
<evidence type="ECO:0000313" key="2">
    <source>
        <dbReference type="EMBL" id="MEC5344484.1"/>
    </source>
</evidence>
<feature type="domain" description="Nitroreductase" evidence="1">
    <location>
        <begin position="1"/>
        <end position="45"/>
    </location>
</feature>
<gene>
    <name evidence="2" type="ORF">VSX58_17975</name>
</gene>